<dbReference type="Pfam" id="PF04519">
    <property type="entry name" value="Bactofilin"/>
    <property type="match status" value="1"/>
</dbReference>
<dbReference type="PANTHER" id="PTHR35024:SF4">
    <property type="entry name" value="POLYMER-FORMING CYTOSKELETAL PROTEIN"/>
    <property type="match status" value="1"/>
</dbReference>
<dbReference type="Proteomes" id="UP000066284">
    <property type="component" value="Chromosome 1"/>
</dbReference>
<dbReference type="KEGG" id="nio:NITINOP_1454"/>
<proteinExistence type="inferred from homology"/>
<keyword evidence="4" id="KW-1185">Reference proteome</keyword>
<organism evidence="3 4">
    <name type="scientific">Candidatus Nitrospira inopinata</name>
    <dbReference type="NCBI Taxonomy" id="1715989"/>
    <lineage>
        <taxon>Bacteria</taxon>
        <taxon>Pseudomonadati</taxon>
        <taxon>Nitrospirota</taxon>
        <taxon>Nitrospiria</taxon>
        <taxon>Nitrospirales</taxon>
        <taxon>Nitrospiraceae</taxon>
        <taxon>Nitrospira</taxon>
    </lineage>
</organism>
<dbReference type="RefSeq" id="WP_062484453.1">
    <property type="nucleotide sequence ID" value="NZ_LN885086.1"/>
</dbReference>
<gene>
    <name evidence="3" type="ORF">NITINOP_1454</name>
</gene>
<evidence type="ECO:0008006" key="5">
    <source>
        <dbReference type="Google" id="ProtNLM"/>
    </source>
</evidence>
<protein>
    <recommendedName>
        <fullName evidence="5">Polymer-forming cytoskeletal protein</fullName>
    </recommendedName>
</protein>
<evidence type="ECO:0000256" key="1">
    <source>
        <dbReference type="ARBA" id="ARBA00044755"/>
    </source>
</evidence>
<reference evidence="4" key="1">
    <citation type="submission" date="2015-09" db="EMBL/GenBank/DDBJ databases">
        <authorList>
            <person name="Daims H."/>
        </authorList>
    </citation>
    <scope>NUCLEOTIDE SEQUENCE [LARGE SCALE GENOMIC DNA]</scope>
</reference>
<feature type="compositionally biased region" description="Basic and acidic residues" evidence="2">
    <location>
        <begin position="160"/>
        <end position="173"/>
    </location>
</feature>
<dbReference type="PANTHER" id="PTHR35024">
    <property type="entry name" value="HYPOTHETICAL CYTOSOLIC PROTEIN"/>
    <property type="match status" value="1"/>
</dbReference>
<dbReference type="AlphaFoldDB" id="A0A0S4KSY9"/>
<evidence type="ECO:0000313" key="3">
    <source>
        <dbReference type="EMBL" id="CUQ66429.1"/>
    </source>
</evidence>
<dbReference type="InterPro" id="IPR007607">
    <property type="entry name" value="BacA/B"/>
</dbReference>
<sequence length="173" mass="18329">MWKQENAAYAEDGMTLDRRVTTSGRTASAESVIAFVGKGVAFKGVITYSGTVRIDGAFDGEIHADGGLVVGPEAVITAKVTAGSVVSEGTITGDVQASERVTLLSPAVMNGSLKTPLLSIEEGVRMNGTLEMAESVQKSASREHKEHKLYPVGPSPRAPLKREEDRPNNDENT</sequence>
<dbReference type="STRING" id="1715989.NITINOP_1454"/>
<dbReference type="EMBL" id="LN885086">
    <property type="protein sequence ID" value="CUQ66429.1"/>
    <property type="molecule type" value="Genomic_DNA"/>
</dbReference>
<evidence type="ECO:0000313" key="4">
    <source>
        <dbReference type="Proteomes" id="UP000066284"/>
    </source>
</evidence>
<feature type="region of interest" description="Disordered" evidence="2">
    <location>
        <begin position="134"/>
        <end position="173"/>
    </location>
</feature>
<dbReference type="OrthoDB" id="9789407at2"/>
<feature type="compositionally biased region" description="Basic and acidic residues" evidence="2">
    <location>
        <begin position="140"/>
        <end position="149"/>
    </location>
</feature>
<name>A0A0S4KSY9_9BACT</name>
<comment type="similarity">
    <text evidence="1">Belongs to the bactofilin family.</text>
</comment>
<evidence type="ECO:0000256" key="2">
    <source>
        <dbReference type="SAM" id="MobiDB-lite"/>
    </source>
</evidence>
<accession>A0A0S4KSY9</accession>